<dbReference type="AlphaFoldDB" id="A0A644XJD1"/>
<protein>
    <submittedName>
        <fullName evidence="1">Uncharacterized protein</fullName>
    </submittedName>
</protein>
<gene>
    <name evidence="1" type="ORF">SDC9_62663</name>
</gene>
<dbReference type="EMBL" id="VSSQ01002583">
    <property type="protein sequence ID" value="MPM16285.1"/>
    <property type="molecule type" value="Genomic_DNA"/>
</dbReference>
<sequence>MAPCATHHQLELALLLVVHEQLARHRALIAQHVDQEAQCAQAVAKLVEHQGTLFLGHAAHNQTFHRIAHVHHGVRGLIEAQHRQHAAHLAQTARHVVQHGHIFRRAEELVHGFFRIRQRGTQLVHHAAHRLMVAHAAVQLFHPRFERGGLTTRHYLVQAFGQAQGAFAHMVLRHVQFFERGLQIQHGGGHFHGQRWRRGLARLRGLVDGALQGDSQRLAVWMQLAQ</sequence>
<accession>A0A644XJD1</accession>
<name>A0A644XJD1_9ZZZZ</name>
<evidence type="ECO:0000313" key="1">
    <source>
        <dbReference type="EMBL" id="MPM16285.1"/>
    </source>
</evidence>
<proteinExistence type="predicted"/>
<organism evidence="1">
    <name type="scientific">bioreactor metagenome</name>
    <dbReference type="NCBI Taxonomy" id="1076179"/>
    <lineage>
        <taxon>unclassified sequences</taxon>
        <taxon>metagenomes</taxon>
        <taxon>ecological metagenomes</taxon>
    </lineage>
</organism>
<comment type="caution">
    <text evidence="1">The sequence shown here is derived from an EMBL/GenBank/DDBJ whole genome shotgun (WGS) entry which is preliminary data.</text>
</comment>
<reference evidence="1" key="1">
    <citation type="submission" date="2019-08" db="EMBL/GenBank/DDBJ databases">
        <authorList>
            <person name="Kucharzyk K."/>
            <person name="Murdoch R.W."/>
            <person name="Higgins S."/>
            <person name="Loffler F."/>
        </authorList>
    </citation>
    <scope>NUCLEOTIDE SEQUENCE</scope>
</reference>